<evidence type="ECO:0000256" key="5">
    <source>
        <dbReference type="SAM" id="Coils"/>
    </source>
</evidence>
<dbReference type="PANTHER" id="PTHR18962:SF0">
    <property type="entry name" value="COILED-COIL DOMAIN-CONTAINING PROTEIN 39"/>
    <property type="match status" value="1"/>
</dbReference>
<dbReference type="OrthoDB" id="420518at2759"/>
<protein>
    <recommendedName>
        <fullName evidence="2">Coiled-coil domain-containing protein 39</fullName>
    </recommendedName>
</protein>
<dbReference type="Proteomes" id="UP001154078">
    <property type="component" value="Chromosome 5"/>
</dbReference>
<reference evidence="6" key="1">
    <citation type="submission" date="2021-12" db="EMBL/GenBank/DDBJ databases">
        <authorList>
            <person name="King R."/>
        </authorList>
    </citation>
    <scope>NUCLEOTIDE SEQUENCE</scope>
</reference>
<dbReference type="Pfam" id="PF24161">
    <property type="entry name" value="CCDC39"/>
    <property type="match status" value="1"/>
</dbReference>
<keyword evidence="7" id="KW-1185">Reference proteome</keyword>
<feature type="coiled-coil region" evidence="5">
    <location>
        <begin position="468"/>
        <end position="537"/>
    </location>
</feature>
<evidence type="ECO:0000256" key="4">
    <source>
        <dbReference type="ARBA" id="ARBA00045182"/>
    </source>
</evidence>
<evidence type="ECO:0000256" key="1">
    <source>
        <dbReference type="ARBA" id="ARBA00005805"/>
    </source>
</evidence>
<dbReference type="GO" id="GO:0036159">
    <property type="term" value="P:inner dynein arm assembly"/>
    <property type="evidence" value="ECO:0007669"/>
    <property type="project" value="InterPro"/>
</dbReference>
<dbReference type="SUPFAM" id="SSF57997">
    <property type="entry name" value="Tropomyosin"/>
    <property type="match status" value="1"/>
</dbReference>
<comment type="similarity">
    <text evidence="1">Belongs to the CCDC39 family.</text>
</comment>
<dbReference type="GO" id="GO:0060285">
    <property type="term" value="P:cilium-dependent cell motility"/>
    <property type="evidence" value="ECO:0007669"/>
    <property type="project" value="TreeGrafter"/>
</dbReference>
<dbReference type="GO" id="GO:0005576">
    <property type="term" value="C:extracellular region"/>
    <property type="evidence" value="ECO:0007669"/>
    <property type="project" value="GOC"/>
</dbReference>
<feature type="coiled-coil region" evidence="5">
    <location>
        <begin position="78"/>
        <end position="119"/>
    </location>
</feature>
<evidence type="ECO:0000256" key="2">
    <source>
        <dbReference type="ARBA" id="ARBA00016725"/>
    </source>
</evidence>
<evidence type="ECO:0000256" key="3">
    <source>
        <dbReference type="ARBA" id="ARBA00023054"/>
    </source>
</evidence>
<keyword evidence="3 5" id="KW-0175">Coiled coil</keyword>
<sequence length="919" mass="107793">MAPVKNLDEVLNELGWDSGFQLPISNAENRALEEEVARLTLQKMNIVNNHNSVEGRLEAFKHHYKFVNQEIDQTQKIITAHKQQLDCENQRYIQLSQEKKNFESNLKSTQKKFEETEKTCASRTTQLEKHVAKMDRLKAETDWDEAALNAWEESLKKRDDDNELIKKFSQEDERKYNELECRRQALQNDCLTRANTIAKLIADIQNYELVMERTGKMIKQQVVERNALINQWKDTVKILQQRDAEIGKSQEKMILYQEMIERKNAALIDENSFLEHEKDNNRAIILECQDLRAGFAKLRRDYAYAVKEIAKMGPEVNALKTKVSVSAKILEKERMKSKQMDKDIYDKEGRLIKVEKDLERLYQKEDEINKNGSNSGERVNELAKILNHEKMQEDVIIMEIEILQNRLFKNQTVLKDEEDALYLMKSDTKTEENIIIKYQKRHATLKKQLDKVIETAYDFDFRIGLLEKQLYERDNIHYQDDYEEKEQRILSLEAELNEHVETSNFLQEQITRIHEEMRRLSTAMDLDKNDLEQLKEKLEYQMIFFDIGKKQVVTIKQSVQEKQVEENLIRLQVTNIDKHVKKEDKNIVNLQKLRLFLDQAMRERQLEISATKTILQAKRRNLDEDRGRLKSEISQRYYKLDILQKKYHVVLMSLGKDEDGKLLSVSHFKVKAAQEKFFLKNEGDNLDEKVKTAEKEIVAMENTLKLVNVTNTNFKTSLTQIKEDEPEVLELKALEKDLLNINFEMKKCSRVFYNKEQILNESKATYEEVKEKKSKAKVYLIEHEKEFRSIRSQANDKEEKLQRAECHLKKLQKQLIGSDLEKYHRDFEIRRIKDANQTVLHQLSKMSVSDQVLTPKINYYIIQYGLSLPKPDKSPSVSSATSLSLNDSCSSLSLDISEASTLGSKKSAITNKVNLGLNI</sequence>
<dbReference type="EMBL" id="OV121136">
    <property type="protein sequence ID" value="CAH0557111.1"/>
    <property type="molecule type" value="Genomic_DNA"/>
</dbReference>
<dbReference type="AlphaFoldDB" id="A0A9P0B773"/>
<dbReference type="PANTHER" id="PTHR18962">
    <property type="entry name" value="COILED-COIL DOMAIN-CONTAINING PROTEIN 39"/>
    <property type="match status" value="1"/>
</dbReference>
<organism evidence="6 7">
    <name type="scientific">Brassicogethes aeneus</name>
    <name type="common">Rape pollen beetle</name>
    <name type="synonym">Meligethes aeneus</name>
    <dbReference type="NCBI Taxonomy" id="1431903"/>
    <lineage>
        <taxon>Eukaryota</taxon>
        <taxon>Metazoa</taxon>
        <taxon>Ecdysozoa</taxon>
        <taxon>Arthropoda</taxon>
        <taxon>Hexapoda</taxon>
        <taxon>Insecta</taxon>
        <taxon>Pterygota</taxon>
        <taxon>Neoptera</taxon>
        <taxon>Endopterygota</taxon>
        <taxon>Coleoptera</taxon>
        <taxon>Polyphaga</taxon>
        <taxon>Cucujiformia</taxon>
        <taxon>Nitidulidae</taxon>
        <taxon>Meligethinae</taxon>
        <taxon>Brassicogethes</taxon>
    </lineage>
</organism>
<evidence type="ECO:0000313" key="7">
    <source>
        <dbReference type="Proteomes" id="UP001154078"/>
    </source>
</evidence>
<accession>A0A9P0B773</accession>
<feature type="coiled-coil region" evidence="5">
    <location>
        <begin position="780"/>
        <end position="814"/>
    </location>
</feature>
<dbReference type="GO" id="GO:0005930">
    <property type="term" value="C:axoneme"/>
    <property type="evidence" value="ECO:0007669"/>
    <property type="project" value="InterPro"/>
</dbReference>
<dbReference type="InterPro" id="IPR033290">
    <property type="entry name" value="CCDC39"/>
</dbReference>
<gene>
    <name evidence="6" type="ORF">MELIAE_LOCUS7903</name>
</gene>
<evidence type="ECO:0000313" key="6">
    <source>
        <dbReference type="EMBL" id="CAH0557111.1"/>
    </source>
</evidence>
<dbReference type="GO" id="GO:0060287">
    <property type="term" value="P:epithelial cilium movement involved in determination of left/right asymmetry"/>
    <property type="evidence" value="ECO:0007669"/>
    <property type="project" value="TreeGrafter"/>
</dbReference>
<proteinExistence type="inferred from homology"/>
<comment type="function">
    <text evidence="4">Required for assembly of dynein regulatory complex (DRC) and inner dynein arm (IDA) complexes, which are responsible for ciliary beat regulation, thereby playing a central role in motility in cilia and flagella. Probably acts together with CCDC40 to form a molecular ruler that determines the 96 nanometer (nm) repeat length and arrangements of components in cilia and flagella. Not required for outer dynein arm complexes assembly.</text>
</comment>
<name>A0A9P0B773_BRAAE</name>